<proteinExistence type="predicted"/>
<name>A0A4Y2UWQ8_ARAVE</name>
<protein>
    <submittedName>
        <fullName evidence="2">Uncharacterized protein</fullName>
    </submittedName>
</protein>
<dbReference type="AlphaFoldDB" id="A0A4Y2UWQ8"/>
<reference evidence="2 3" key="1">
    <citation type="journal article" date="2019" name="Sci. Rep.">
        <title>Orb-weaving spider Araneus ventricosus genome elucidates the spidroin gene catalogue.</title>
        <authorList>
            <person name="Kono N."/>
            <person name="Nakamura H."/>
            <person name="Ohtoshi R."/>
            <person name="Moran D.A.P."/>
            <person name="Shinohara A."/>
            <person name="Yoshida Y."/>
            <person name="Fujiwara M."/>
            <person name="Mori M."/>
            <person name="Tomita M."/>
            <person name="Arakawa K."/>
        </authorList>
    </citation>
    <scope>NUCLEOTIDE SEQUENCE [LARGE SCALE GENOMIC DNA]</scope>
</reference>
<evidence type="ECO:0000256" key="1">
    <source>
        <dbReference type="SAM" id="MobiDB-lite"/>
    </source>
</evidence>
<evidence type="ECO:0000313" key="3">
    <source>
        <dbReference type="Proteomes" id="UP000499080"/>
    </source>
</evidence>
<dbReference type="Proteomes" id="UP000499080">
    <property type="component" value="Unassembled WGS sequence"/>
</dbReference>
<dbReference type="EMBL" id="BGPR01039881">
    <property type="protein sequence ID" value="GBO15937.1"/>
    <property type="molecule type" value="Genomic_DNA"/>
</dbReference>
<organism evidence="2 3">
    <name type="scientific">Araneus ventricosus</name>
    <name type="common">Orbweaver spider</name>
    <name type="synonym">Epeira ventricosa</name>
    <dbReference type="NCBI Taxonomy" id="182803"/>
    <lineage>
        <taxon>Eukaryota</taxon>
        <taxon>Metazoa</taxon>
        <taxon>Ecdysozoa</taxon>
        <taxon>Arthropoda</taxon>
        <taxon>Chelicerata</taxon>
        <taxon>Arachnida</taxon>
        <taxon>Araneae</taxon>
        <taxon>Araneomorphae</taxon>
        <taxon>Entelegynae</taxon>
        <taxon>Araneoidea</taxon>
        <taxon>Araneidae</taxon>
        <taxon>Araneus</taxon>
    </lineage>
</organism>
<accession>A0A4Y2UWQ8</accession>
<comment type="caution">
    <text evidence="2">The sequence shown here is derived from an EMBL/GenBank/DDBJ whole genome shotgun (WGS) entry which is preliminary data.</text>
</comment>
<feature type="region of interest" description="Disordered" evidence="1">
    <location>
        <begin position="109"/>
        <end position="137"/>
    </location>
</feature>
<gene>
    <name evidence="2" type="ORF">AVEN_104759_1</name>
</gene>
<sequence>MHVIMISKYNGYFSTAPESGISITVLESKMPDEYISKSTVEFRRLENPCPRPILPKNFKILKSSSKQHVTSLSEQLAVKYHIRSSEFSEQQQLLFTGTSSCSAPWSNCSNNPTKSRWTSTHVPFASNNSGRSSNPQN</sequence>
<keyword evidence="3" id="KW-1185">Reference proteome</keyword>
<evidence type="ECO:0000313" key="2">
    <source>
        <dbReference type="EMBL" id="GBO15937.1"/>
    </source>
</evidence>